<organism evidence="5 6">
    <name type="scientific">Williamsia limnetica</name>
    <dbReference type="NCBI Taxonomy" id="882452"/>
    <lineage>
        <taxon>Bacteria</taxon>
        <taxon>Bacillati</taxon>
        <taxon>Actinomycetota</taxon>
        <taxon>Actinomycetes</taxon>
        <taxon>Mycobacteriales</taxon>
        <taxon>Nocardiaceae</taxon>
        <taxon>Williamsia</taxon>
    </lineage>
</organism>
<dbReference type="Proteomes" id="UP000247591">
    <property type="component" value="Unassembled WGS sequence"/>
</dbReference>
<evidence type="ECO:0000313" key="5">
    <source>
        <dbReference type="EMBL" id="PYE16377.1"/>
    </source>
</evidence>
<dbReference type="InterPro" id="IPR058644">
    <property type="entry name" value="Mtb12-like_C"/>
</dbReference>
<reference evidence="5 6" key="1">
    <citation type="submission" date="2018-06" db="EMBL/GenBank/DDBJ databases">
        <title>Genomic Encyclopedia of Type Strains, Phase IV (KMG-IV): sequencing the most valuable type-strain genomes for metagenomic binning, comparative biology and taxonomic classification.</title>
        <authorList>
            <person name="Goeker M."/>
        </authorList>
    </citation>
    <scope>NUCLEOTIDE SEQUENCE [LARGE SCALE GENOMIC DNA]</scope>
    <source>
        <strain evidence="5 6">DSM 45521</strain>
    </source>
</reference>
<sequence>MRNQIVRRALTAGACAAVLVGLVAGCSDDSSDSSSSSTAAATSSAMASSTAAAADPAVTEAVTTAYETFFDGKAPIEERSKYVENSAVFGPVLQGMTANPQAAGTSATVKEVTLESPDKALVTWDLNVGDSPGLPDQSGEAVLVDGTWVVAGVTFCTILAVQGSGAAVPGC</sequence>
<evidence type="ECO:0000259" key="4">
    <source>
        <dbReference type="Pfam" id="PF26580"/>
    </source>
</evidence>
<proteinExistence type="inferred from homology"/>
<feature type="domain" description="Low molecular weight antigen MTB12-like C-terminal" evidence="4">
    <location>
        <begin position="56"/>
        <end position="164"/>
    </location>
</feature>
<accession>A0A318RH49</accession>
<comment type="caution">
    <text evidence="5">The sequence shown here is derived from an EMBL/GenBank/DDBJ whole genome shotgun (WGS) entry which is preliminary data.</text>
</comment>
<evidence type="ECO:0000256" key="3">
    <source>
        <dbReference type="SAM" id="SignalP"/>
    </source>
</evidence>
<evidence type="ECO:0000256" key="1">
    <source>
        <dbReference type="ARBA" id="ARBA00022729"/>
    </source>
</evidence>
<evidence type="ECO:0000313" key="6">
    <source>
        <dbReference type="Proteomes" id="UP000247591"/>
    </source>
</evidence>
<feature type="chain" id="PRO_5038662518" description="Low molecular weight antigen MTB12-like C-terminal domain-containing protein" evidence="3">
    <location>
        <begin position="25"/>
        <end position="171"/>
    </location>
</feature>
<feature type="signal peptide" evidence="3">
    <location>
        <begin position="1"/>
        <end position="24"/>
    </location>
</feature>
<name>A0A318RH49_WILLI</name>
<keyword evidence="1 3" id="KW-0732">Signal</keyword>
<dbReference type="AlphaFoldDB" id="A0A318RH49"/>
<dbReference type="EMBL" id="QJSP01000008">
    <property type="protein sequence ID" value="PYE16377.1"/>
    <property type="molecule type" value="Genomic_DNA"/>
</dbReference>
<dbReference type="RefSeq" id="WP_245937959.1">
    <property type="nucleotide sequence ID" value="NZ_QJSP01000008.1"/>
</dbReference>
<gene>
    <name evidence="5" type="ORF">DFR67_108128</name>
</gene>
<keyword evidence="6" id="KW-1185">Reference proteome</keyword>
<protein>
    <recommendedName>
        <fullName evidence="4">Low molecular weight antigen MTB12-like C-terminal domain-containing protein</fullName>
    </recommendedName>
</protein>
<dbReference type="Pfam" id="PF26580">
    <property type="entry name" value="Mtb12_C"/>
    <property type="match status" value="1"/>
</dbReference>
<dbReference type="PROSITE" id="PS51257">
    <property type="entry name" value="PROKAR_LIPOPROTEIN"/>
    <property type="match status" value="1"/>
</dbReference>
<evidence type="ECO:0000256" key="2">
    <source>
        <dbReference type="ARBA" id="ARBA00093774"/>
    </source>
</evidence>
<comment type="similarity">
    <text evidence="2">Belongs to the MTB12 family.</text>
</comment>